<gene>
    <name evidence="3" type="ORF">RR49_01130</name>
</gene>
<sequence>MNVIRSHARLTPGVRRFLLAAPIALAIITGLLSMHVLTGSHQPALASETSAMSTHSQVGSAPAAADDTPMTAAAAEGAGGHCQDGCGSPAGMPDHSMLMMVCVLALLAAVIVLLAPTFRALLTYAVDRSRSHTRTLLAGLPHPRPPSLLVLSISRT</sequence>
<comment type="caution">
    <text evidence="3">The sequence shown here is derived from an EMBL/GenBank/DDBJ whole genome shotgun (WGS) entry which is preliminary data.</text>
</comment>
<reference evidence="3 4" key="1">
    <citation type="submission" date="2015-02" db="EMBL/GenBank/DDBJ databases">
        <title>Draft genome sequences of ten Microbacterium spp. with emphasis on heavy metal contaminated environments.</title>
        <authorList>
            <person name="Corretto E."/>
        </authorList>
    </citation>
    <scope>NUCLEOTIDE SEQUENCE [LARGE SCALE GENOMIC DNA]</scope>
    <source>
        <strain evidence="3 4">DSM 18659</strain>
    </source>
</reference>
<feature type="compositionally biased region" description="Polar residues" evidence="1">
    <location>
        <begin position="47"/>
        <end position="59"/>
    </location>
</feature>
<dbReference type="AlphaFoldDB" id="A0A0F0LVC4"/>
<dbReference type="InterPro" id="IPR046151">
    <property type="entry name" value="DUF6153"/>
</dbReference>
<keyword evidence="2" id="KW-0812">Transmembrane</keyword>
<dbReference type="EMBL" id="JYIY01000068">
    <property type="protein sequence ID" value="KJL37242.1"/>
    <property type="molecule type" value="Genomic_DNA"/>
</dbReference>
<dbReference type="PATRIC" id="fig|400772.4.peg.1153"/>
<feature type="region of interest" description="Disordered" evidence="1">
    <location>
        <begin position="47"/>
        <end position="78"/>
    </location>
</feature>
<name>A0A0F0LVC4_9MICO</name>
<dbReference type="STRING" id="400772.RR49_01130"/>
<keyword evidence="2" id="KW-1133">Transmembrane helix</keyword>
<dbReference type="Pfam" id="PF19650">
    <property type="entry name" value="DUF6153"/>
    <property type="match status" value="1"/>
</dbReference>
<evidence type="ECO:0000313" key="3">
    <source>
        <dbReference type="EMBL" id="KJL37242.1"/>
    </source>
</evidence>
<accession>A0A0F0LVC4</accession>
<proteinExistence type="predicted"/>
<keyword evidence="2" id="KW-0472">Membrane</keyword>
<evidence type="ECO:0000256" key="2">
    <source>
        <dbReference type="SAM" id="Phobius"/>
    </source>
</evidence>
<dbReference type="RefSeq" id="WP_045247082.1">
    <property type="nucleotide sequence ID" value="NZ_JYIY01000068.1"/>
</dbReference>
<feature type="compositionally biased region" description="Low complexity" evidence="1">
    <location>
        <begin position="61"/>
        <end position="75"/>
    </location>
</feature>
<keyword evidence="4" id="KW-1185">Reference proteome</keyword>
<evidence type="ECO:0000256" key="1">
    <source>
        <dbReference type="SAM" id="MobiDB-lite"/>
    </source>
</evidence>
<protein>
    <submittedName>
        <fullName evidence="3">Uncharacterized protein</fullName>
    </submittedName>
</protein>
<feature type="transmembrane region" description="Helical" evidence="2">
    <location>
        <begin position="97"/>
        <end position="122"/>
    </location>
</feature>
<dbReference type="Proteomes" id="UP000033451">
    <property type="component" value="Unassembled WGS sequence"/>
</dbReference>
<dbReference type="OrthoDB" id="5069505at2"/>
<organism evidence="3 4">
    <name type="scientific">Microbacterium ginsengisoli</name>
    <dbReference type="NCBI Taxonomy" id="400772"/>
    <lineage>
        <taxon>Bacteria</taxon>
        <taxon>Bacillati</taxon>
        <taxon>Actinomycetota</taxon>
        <taxon>Actinomycetes</taxon>
        <taxon>Micrococcales</taxon>
        <taxon>Microbacteriaceae</taxon>
        <taxon>Microbacterium</taxon>
    </lineage>
</organism>
<evidence type="ECO:0000313" key="4">
    <source>
        <dbReference type="Proteomes" id="UP000033451"/>
    </source>
</evidence>